<dbReference type="STRING" id="1295533.A0A1E3HQB0"/>
<dbReference type="InterPro" id="IPR012310">
    <property type="entry name" value="DNA_ligase_ATP-dep_cent"/>
</dbReference>
<dbReference type="PANTHER" id="PTHR45674:SF12">
    <property type="entry name" value="ATP DEPENDENT DNA LIGASE DOMAIN-CONTAINING PROTEIN"/>
    <property type="match status" value="1"/>
</dbReference>
<evidence type="ECO:0000256" key="3">
    <source>
        <dbReference type="ARBA" id="ARBA00022840"/>
    </source>
</evidence>
<evidence type="ECO:0000256" key="4">
    <source>
        <dbReference type="SAM" id="MobiDB-lite"/>
    </source>
</evidence>
<feature type="region of interest" description="Disordered" evidence="4">
    <location>
        <begin position="784"/>
        <end position="961"/>
    </location>
</feature>
<keyword evidence="2" id="KW-0547">Nucleotide-binding</keyword>
<keyword evidence="7" id="KW-1185">Reference proteome</keyword>
<feature type="region of interest" description="Disordered" evidence="4">
    <location>
        <begin position="997"/>
        <end position="1020"/>
    </location>
</feature>
<dbReference type="GO" id="GO:0006310">
    <property type="term" value="P:DNA recombination"/>
    <property type="evidence" value="ECO:0007669"/>
    <property type="project" value="InterPro"/>
</dbReference>
<evidence type="ECO:0000256" key="1">
    <source>
        <dbReference type="ARBA" id="ARBA00022598"/>
    </source>
</evidence>
<dbReference type="Proteomes" id="UP000094065">
    <property type="component" value="Unassembled WGS sequence"/>
</dbReference>
<dbReference type="PANTHER" id="PTHR45674">
    <property type="entry name" value="DNA LIGASE 1/3 FAMILY MEMBER"/>
    <property type="match status" value="1"/>
</dbReference>
<feature type="compositionally biased region" description="Polar residues" evidence="4">
    <location>
        <begin position="878"/>
        <end position="889"/>
    </location>
</feature>
<dbReference type="GO" id="GO:0003910">
    <property type="term" value="F:DNA ligase (ATP) activity"/>
    <property type="evidence" value="ECO:0007669"/>
    <property type="project" value="InterPro"/>
</dbReference>
<dbReference type="GO" id="GO:0005739">
    <property type="term" value="C:mitochondrion"/>
    <property type="evidence" value="ECO:0007669"/>
    <property type="project" value="TreeGrafter"/>
</dbReference>
<feature type="domain" description="ATP-dependent DNA ligase family profile" evidence="5">
    <location>
        <begin position="431"/>
        <end position="577"/>
    </location>
</feature>
<dbReference type="InterPro" id="IPR050191">
    <property type="entry name" value="ATP-dep_DNA_ligase"/>
</dbReference>
<dbReference type="Gene3D" id="3.30.470.30">
    <property type="entry name" value="DNA ligase/mRNA capping enzyme"/>
    <property type="match status" value="1"/>
</dbReference>
<dbReference type="OrthoDB" id="7482721at2759"/>
<dbReference type="EMBL" id="AWGJ01000006">
    <property type="protein sequence ID" value="ODN78553.1"/>
    <property type="molecule type" value="Genomic_DNA"/>
</dbReference>
<feature type="region of interest" description="Disordered" evidence="4">
    <location>
        <begin position="1050"/>
        <end position="1069"/>
    </location>
</feature>
<dbReference type="PROSITE" id="PS50160">
    <property type="entry name" value="DNA_LIGASE_A3"/>
    <property type="match status" value="1"/>
</dbReference>
<dbReference type="Pfam" id="PF01068">
    <property type="entry name" value="DNA_ligase_A_M"/>
    <property type="match status" value="1"/>
</dbReference>
<protein>
    <recommendedName>
        <fullName evidence="5">ATP-dependent DNA ligase family profile domain-containing protein</fullName>
    </recommendedName>
</protein>
<feature type="compositionally biased region" description="Polar residues" evidence="4">
    <location>
        <begin position="789"/>
        <end position="800"/>
    </location>
</feature>
<proteinExistence type="predicted"/>
<evidence type="ECO:0000313" key="6">
    <source>
        <dbReference type="EMBL" id="ODN78553.1"/>
    </source>
</evidence>
<reference evidence="6 7" key="1">
    <citation type="submission" date="2016-06" db="EMBL/GenBank/DDBJ databases">
        <title>Evolution of pathogenesis and genome organization in the Tremellales.</title>
        <authorList>
            <person name="Cuomo C."/>
            <person name="Litvintseva A."/>
            <person name="Heitman J."/>
            <person name="Chen Y."/>
            <person name="Sun S."/>
            <person name="Springer D."/>
            <person name="Dromer F."/>
            <person name="Young S."/>
            <person name="Zeng Q."/>
            <person name="Chapman S."/>
            <person name="Gujja S."/>
            <person name="Saif S."/>
            <person name="Birren B."/>
        </authorList>
    </citation>
    <scope>NUCLEOTIDE SEQUENCE [LARGE SCALE GENOMIC DNA]</scope>
    <source>
        <strain evidence="6 7">CBS 6039</strain>
    </source>
</reference>
<dbReference type="AlphaFoldDB" id="A0A1E3HQB0"/>
<evidence type="ECO:0000256" key="2">
    <source>
        <dbReference type="ARBA" id="ARBA00022741"/>
    </source>
</evidence>
<dbReference type="GO" id="GO:1903461">
    <property type="term" value="P:Okazaki fragment processing involved in mitotic DNA replication"/>
    <property type="evidence" value="ECO:0007669"/>
    <property type="project" value="TreeGrafter"/>
</dbReference>
<feature type="compositionally biased region" description="Basic and acidic residues" evidence="4">
    <location>
        <begin position="808"/>
        <end position="827"/>
    </location>
</feature>
<dbReference type="SUPFAM" id="SSF56091">
    <property type="entry name" value="DNA ligase/mRNA capping enzyme, catalytic domain"/>
    <property type="match status" value="1"/>
</dbReference>
<feature type="compositionally biased region" description="Polar residues" evidence="4">
    <location>
        <begin position="948"/>
        <end position="960"/>
    </location>
</feature>
<name>A0A1E3HQB0_9TREE</name>
<evidence type="ECO:0000313" key="7">
    <source>
        <dbReference type="Proteomes" id="UP000094065"/>
    </source>
</evidence>
<dbReference type="GO" id="GO:0005524">
    <property type="term" value="F:ATP binding"/>
    <property type="evidence" value="ECO:0007669"/>
    <property type="project" value="UniProtKB-KW"/>
</dbReference>
<keyword evidence="1" id="KW-0436">Ligase</keyword>
<dbReference type="GeneID" id="30155478"/>
<gene>
    <name evidence="6" type="ORF">L202_04169</name>
</gene>
<feature type="region of interest" description="Disordered" evidence="4">
    <location>
        <begin position="730"/>
        <end position="768"/>
    </location>
</feature>
<accession>A0A1E3HQB0</accession>
<dbReference type="GO" id="GO:0006281">
    <property type="term" value="P:DNA repair"/>
    <property type="evidence" value="ECO:0007669"/>
    <property type="project" value="InterPro"/>
</dbReference>
<dbReference type="RefSeq" id="XP_018993599.1">
    <property type="nucleotide sequence ID" value="XM_019138163.1"/>
</dbReference>
<keyword evidence="3" id="KW-0067">ATP-binding</keyword>
<dbReference type="GO" id="GO:0005634">
    <property type="term" value="C:nucleus"/>
    <property type="evidence" value="ECO:0007669"/>
    <property type="project" value="TreeGrafter"/>
</dbReference>
<dbReference type="GO" id="GO:0003677">
    <property type="term" value="F:DNA binding"/>
    <property type="evidence" value="ECO:0007669"/>
    <property type="project" value="InterPro"/>
</dbReference>
<evidence type="ECO:0000259" key="5">
    <source>
        <dbReference type="PROSITE" id="PS50160"/>
    </source>
</evidence>
<dbReference type="InterPro" id="IPR012340">
    <property type="entry name" value="NA-bd_OB-fold"/>
</dbReference>
<feature type="compositionally biased region" description="Basic and acidic residues" evidence="4">
    <location>
        <begin position="997"/>
        <end position="1019"/>
    </location>
</feature>
<comment type="caution">
    <text evidence="6">The sequence shown here is derived from an EMBL/GenBank/DDBJ whole genome shotgun (WGS) entry which is preliminary data.</text>
</comment>
<dbReference type="InterPro" id="IPR036599">
    <property type="entry name" value="DNA_ligase_N_sf"/>
</dbReference>
<organism evidence="6 7">
    <name type="scientific">Cryptococcus amylolentus CBS 6039</name>
    <dbReference type="NCBI Taxonomy" id="1295533"/>
    <lineage>
        <taxon>Eukaryota</taxon>
        <taxon>Fungi</taxon>
        <taxon>Dikarya</taxon>
        <taxon>Basidiomycota</taxon>
        <taxon>Agaricomycotina</taxon>
        <taxon>Tremellomycetes</taxon>
        <taxon>Tremellales</taxon>
        <taxon>Cryptococcaceae</taxon>
        <taxon>Cryptococcus</taxon>
    </lineage>
</organism>
<sequence length="1069" mass="119913">MGATSAKDIPFEEFCKSIKILASDKSLCAPETIFKSWLQSLPRPFPPHTGKHLFRLLFPNKGSRRRYGTKEMKLSRTLEDVLGLRGLLAQWDSVNWDPRTEAGTGCLGREVEIQMELRLAYKHESQFSLRELDSLLDELASDNHFSQLSQVQSQTRSPTDILIELYRHAKLSPYALSVLTQIILQDLRPLLDPLPRLEGGRCPGSYLRIKSNTRTKQLTMRGAMMGWDPRMWAYYKGGRGNMDVCADLVEELAATKASVAAESQVGVNVEITKCRQGRSISDALKPFQSGAGRQAAGAIWAETKYDGYRMQIHVELVGDKPKITIFSKSMRNCTDDRINAHAIICHALNLPCNPKLPKHSSLASKLAALQQSGQSRPHSRIKKSVILEAEIVPYNEQDRDGGRGPGIEEFWQIKNAGVGAPSATSSASGRWDNQSRHVCLVFFDCLHVDGRNLLHTRYDERRRILENAIVPIPGFSMLAERTKIRVALRPDHLVQRDLDDLFNASNLAREEGLVLKAAESTYAAMQWPWVKLKKDYIEGMGDCVDLVMVGAGWDVDRARELRVDTSVFTTFYLGVHDSHPARGPPKSTTLIESAISAGQHGKGLPLIRILFAVSYGLTRDMLEHYNALIRMGRWKSRPFDKDDPLKKRCIGLSYNYTFEKSLSSLPSVLFNDPLCVEVMGAGFQKIPGSELFELRWPRLQKIHEKKDREWTEAPKSSEYVAIAHASLGWQAAHPDSHPRPSYPQVSPFRQLRHRRHSPTPESSSSTEWLDNHWHSCSTLQLIDKPDFSFTPSPAKRSNSAPELGQGYEAEKETSQEGPAKFKREATPFDRMGSPRESPLEQRHSPTKSPLHIRGTTLNASGKTNRGPAHKFWDAISHGSKNNRAANSQMDGRGLSSAIVIDDDEPPALRSGMSPKKRRRLEPPVPIKAHKEVLQPAQPPVWDGGGAESWSSVVTSPSQPARSLPAIERQPLSPVQQSNHSDVSNMVTTFLKDPAREGIKAVKKQATDKDANRETKKTWDKPQTLLSRWRARKKREKAALAEKAQVQKELKRGELEQEQEMVQPPLAVFS</sequence>
<dbReference type="Gene3D" id="2.40.50.140">
    <property type="entry name" value="Nucleic acid-binding proteins"/>
    <property type="match status" value="1"/>
</dbReference>
<dbReference type="Gene3D" id="1.10.3260.10">
    <property type="entry name" value="DNA ligase, ATP-dependent, N-terminal domain"/>
    <property type="match status" value="1"/>
</dbReference>